<organism evidence="1">
    <name type="scientific">uncultured Rubrobacteraceae bacterium</name>
    <dbReference type="NCBI Taxonomy" id="349277"/>
    <lineage>
        <taxon>Bacteria</taxon>
        <taxon>Bacillati</taxon>
        <taxon>Actinomycetota</taxon>
        <taxon>Rubrobacteria</taxon>
        <taxon>Rubrobacterales</taxon>
        <taxon>Rubrobacteraceae</taxon>
        <taxon>environmental samples</taxon>
    </lineage>
</organism>
<dbReference type="AlphaFoldDB" id="A0A6J4PYJ5"/>
<feature type="non-terminal residue" evidence="1">
    <location>
        <position position="29"/>
    </location>
</feature>
<sequence>CQGVFRRARRKVSGIVCSIRGGRFSRPMA</sequence>
<proteinExistence type="predicted"/>
<evidence type="ECO:0000313" key="1">
    <source>
        <dbReference type="EMBL" id="CAA9423254.1"/>
    </source>
</evidence>
<protein>
    <submittedName>
        <fullName evidence="1">Uncharacterized protein</fullName>
    </submittedName>
</protein>
<dbReference type="EMBL" id="CADCVC010000009">
    <property type="protein sequence ID" value="CAA9423254.1"/>
    <property type="molecule type" value="Genomic_DNA"/>
</dbReference>
<gene>
    <name evidence="1" type="ORF">AVDCRST_MAG80-76</name>
</gene>
<feature type="non-terminal residue" evidence="1">
    <location>
        <position position="1"/>
    </location>
</feature>
<accession>A0A6J4PYJ5</accession>
<reference evidence="1" key="1">
    <citation type="submission" date="2020-02" db="EMBL/GenBank/DDBJ databases">
        <authorList>
            <person name="Meier V. D."/>
        </authorList>
    </citation>
    <scope>NUCLEOTIDE SEQUENCE</scope>
    <source>
        <strain evidence="1">AVDCRST_MAG80</strain>
    </source>
</reference>
<name>A0A6J4PYJ5_9ACTN</name>